<protein>
    <submittedName>
        <fullName evidence="1">Uncharacterized protein</fullName>
    </submittedName>
</protein>
<keyword evidence="2" id="KW-1185">Reference proteome</keyword>
<accession>A0AAW0MHG2</accession>
<name>A0AAW0MHG2_9GOBI</name>
<reference evidence="2" key="1">
    <citation type="submission" date="2024-04" db="EMBL/GenBank/DDBJ databases">
        <title>Salinicola lusitanus LLJ914,a marine bacterium isolated from the Okinawa Trough.</title>
        <authorList>
            <person name="Li J."/>
        </authorList>
    </citation>
    <scope>NUCLEOTIDE SEQUENCE [LARGE SCALE GENOMIC DNA]</scope>
</reference>
<proteinExistence type="predicted"/>
<sequence>MDELLTRISTQRDIRDCSMLCFCETWLGEKTPDAAVTPDGYSVYRGDRSAVESGKTRGGGTLALVKQSCVLTVTHSQVQKALKQVNPHKAVVQTASPHEF</sequence>
<dbReference type="AlphaFoldDB" id="A0AAW0MHG2"/>
<evidence type="ECO:0000313" key="1">
    <source>
        <dbReference type="EMBL" id="KAK7879987.1"/>
    </source>
</evidence>
<evidence type="ECO:0000313" key="2">
    <source>
        <dbReference type="Proteomes" id="UP001460270"/>
    </source>
</evidence>
<comment type="caution">
    <text evidence="1">The sequence shown here is derived from an EMBL/GenBank/DDBJ whole genome shotgun (WGS) entry which is preliminary data.</text>
</comment>
<dbReference type="EMBL" id="JBBPFD010000162">
    <property type="protein sequence ID" value="KAK7879987.1"/>
    <property type="molecule type" value="Genomic_DNA"/>
</dbReference>
<organism evidence="1 2">
    <name type="scientific">Mugilogobius chulae</name>
    <name type="common">yellowstripe goby</name>
    <dbReference type="NCBI Taxonomy" id="88201"/>
    <lineage>
        <taxon>Eukaryota</taxon>
        <taxon>Metazoa</taxon>
        <taxon>Chordata</taxon>
        <taxon>Craniata</taxon>
        <taxon>Vertebrata</taxon>
        <taxon>Euteleostomi</taxon>
        <taxon>Actinopterygii</taxon>
        <taxon>Neopterygii</taxon>
        <taxon>Teleostei</taxon>
        <taxon>Neoteleostei</taxon>
        <taxon>Acanthomorphata</taxon>
        <taxon>Gobiaria</taxon>
        <taxon>Gobiiformes</taxon>
        <taxon>Gobioidei</taxon>
        <taxon>Gobiidae</taxon>
        <taxon>Gobionellinae</taxon>
        <taxon>Mugilogobius</taxon>
    </lineage>
</organism>
<dbReference type="Proteomes" id="UP001460270">
    <property type="component" value="Unassembled WGS sequence"/>
</dbReference>
<gene>
    <name evidence="1" type="ORF">WMY93_033334</name>
</gene>